<evidence type="ECO:0000313" key="2">
    <source>
        <dbReference type="EMBL" id="EPX55682.1"/>
    </source>
</evidence>
<feature type="region of interest" description="Disordered" evidence="1">
    <location>
        <begin position="1"/>
        <end position="84"/>
    </location>
</feature>
<dbReference type="AlphaFoldDB" id="S9P0A9"/>
<feature type="compositionally biased region" description="Pro residues" evidence="1">
    <location>
        <begin position="174"/>
        <end position="184"/>
    </location>
</feature>
<dbReference type="EMBL" id="ANAH02000071">
    <property type="protein sequence ID" value="EPX55682.1"/>
    <property type="molecule type" value="Genomic_DNA"/>
</dbReference>
<feature type="compositionally biased region" description="Basic and acidic residues" evidence="1">
    <location>
        <begin position="46"/>
        <end position="65"/>
    </location>
</feature>
<proteinExistence type="predicted"/>
<name>S9P0A9_CYSF2</name>
<evidence type="ECO:0000256" key="1">
    <source>
        <dbReference type="SAM" id="MobiDB-lite"/>
    </source>
</evidence>
<organism evidence="2 3">
    <name type="scientific">Cystobacter fuscus (strain ATCC 25194 / DSM 2262 / NBRC 100088 / M29)</name>
    <dbReference type="NCBI Taxonomy" id="1242864"/>
    <lineage>
        <taxon>Bacteria</taxon>
        <taxon>Pseudomonadati</taxon>
        <taxon>Myxococcota</taxon>
        <taxon>Myxococcia</taxon>
        <taxon>Myxococcales</taxon>
        <taxon>Cystobacterineae</taxon>
        <taxon>Archangiaceae</taxon>
        <taxon>Cystobacter</taxon>
    </lineage>
</organism>
<sequence>MTGEGSPRSLPAALHGTPRAPGEAPPTPRGSMKVDDRPDTPPTRSVPEKDRFQELMKRAPPEPAKRPPPGAQGVRPPGVLARGSLGVRAAPGSLQIAPRGAFASAEQLGRVRQGLSAEAHRLGEVRGEAHQTNQERVHHRLTALIARELARESPPEPVTGKGESAARGAELLPAEPPDARPTPPGTRLEGGSGPATTGAAPPEETRVQATLELIEKIEVFVRSQRPALAMRLGGALETTVEVERTGPREVALRIQGHRGPLPRENLARIQEELAARGLRLKALSSA</sequence>
<accession>S9P0A9</accession>
<gene>
    <name evidence="2" type="ORF">D187_009293</name>
</gene>
<feature type="region of interest" description="Disordered" evidence="1">
    <location>
        <begin position="150"/>
        <end position="203"/>
    </location>
</feature>
<protein>
    <submittedName>
        <fullName evidence="2">Uncharacterized protein</fullName>
    </submittedName>
</protein>
<dbReference type="Proteomes" id="UP000011682">
    <property type="component" value="Unassembled WGS sequence"/>
</dbReference>
<keyword evidence="3" id="KW-1185">Reference proteome</keyword>
<reference evidence="2" key="1">
    <citation type="submission" date="2013-05" db="EMBL/GenBank/DDBJ databases">
        <title>Genome assembly of Cystobacter fuscus DSM 2262.</title>
        <authorList>
            <person name="Sharma G."/>
            <person name="Khatri I."/>
            <person name="Kaur C."/>
            <person name="Mayilraj S."/>
            <person name="Subramanian S."/>
        </authorList>
    </citation>
    <scope>NUCLEOTIDE SEQUENCE [LARGE SCALE GENOMIC DNA]</scope>
    <source>
        <strain evidence="2">DSM 2262</strain>
    </source>
</reference>
<evidence type="ECO:0000313" key="3">
    <source>
        <dbReference type="Proteomes" id="UP000011682"/>
    </source>
</evidence>
<comment type="caution">
    <text evidence="2">The sequence shown here is derived from an EMBL/GenBank/DDBJ whole genome shotgun (WGS) entry which is preliminary data.</text>
</comment>